<dbReference type="EMBL" id="SGSU01000022">
    <property type="protein sequence ID" value="RZG64584.1"/>
    <property type="molecule type" value="Genomic_DNA"/>
</dbReference>
<evidence type="ECO:0000256" key="1">
    <source>
        <dbReference type="SAM" id="SignalP"/>
    </source>
</evidence>
<feature type="signal peptide" evidence="1">
    <location>
        <begin position="1"/>
        <end position="23"/>
    </location>
</feature>
<keyword evidence="1" id="KW-0732">Signal</keyword>
<name>A0A4Q7AR37_9GAMM</name>
<comment type="caution">
    <text evidence="2">The sequence shown here is derived from an EMBL/GenBank/DDBJ whole genome shotgun (WGS) entry which is preliminary data.</text>
</comment>
<dbReference type="Proteomes" id="UP000293483">
    <property type="component" value="Unassembled WGS sequence"/>
</dbReference>
<gene>
    <name evidence="2" type="ORF">EXE25_16510</name>
</gene>
<dbReference type="AlphaFoldDB" id="A0A4Q7AR37"/>
<dbReference type="STRING" id="202951.GCA_001485025_01690"/>
<dbReference type="RefSeq" id="WP_130148150.1">
    <property type="nucleotide sequence ID" value="NZ_SGSU01000022.1"/>
</dbReference>
<protein>
    <submittedName>
        <fullName evidence="2">Uncharacterized protein</fullName>
    </submittedName>
</protein>
<sequence length="135" mass="15775">MKFIQLRIIVMLAALSLSGYAQAEAEFEKAYLQIMNDSNWAQVAEYQVRQLLEGKTLNEAQQLLLKQKQCLSLAQENRFYEFVNARLPEYQSYMRNQGFTKLYTAQKITQEGSAVQAKYLVLRQELQMTDYPCEQ</sequence>
<accession>A0A4Q7AR37</accession>
<reference evidence="2 3" key="1">
    <citation type="submission" date="2019-02" db="EMBL/GenBank/DDBJ databases">
        <title>The Batch Genome Submission of Acinetobacter spp. strains.</title>
        <authorList>
            <person name="Qin J."/>
            <person name="Hu Y."/>
            <person name="Ye H."/>
            <person name="Wei L."/>
            <person name="Feng Y."/>
            <person name="Zong Z."/>
        </authorList>
    </citation>
    <scope>NUCLEOTIDE SEQUENCE [LARGE SCALE GENOMIC DNA]</scope>
    <source>
        <strain evidence="2 3">WCHABo060081</strain>
    </source>
</reference>
<evidence type="ECO:0000313" key="2">
    <source>
        <dbReference type="EMBL" id="RZG64584.1"/>
    </source>
</evidence>
<organism evidence="2 3">
    <name type="scientific">Acinetobacter bouvetii</name>
    <dbReference type="NCBI Taxonomy" id="202951"/>
    <lineage>
        <taxon>Bacteria</taxon>
        <taxon>Pseudomonadati</taxon>
        <taxon>Pseudomonadota</taxon>
        <taxon>Gammaproteobacteria</taxon>
        <taxon>Moraxellales</taxon>
        <taxon>Moraxellaceae</taxon>
        <taxon>Acinetobacter</taxon>
    </lineage>
</organism>
<evidence type="ECO:0000313" key="3">
    <source>
        <dbReference type="Proteomes" id="UP000293483"/>
    </source>
</evidence>
<proteinExistence type="predicted"/>
<feature type="chain" id="PRO_5020201785" evidence="1">
    <location>
        <begin position="24"/>
        <end position="135"/>
    </location>
</feature>